<dbReference type="Pfam" id="PF11737">
    <property type="entry name" value="DUF3300"/>
    <property type="match status" value="1"/>
</dbReference>
<dbReference type="PANTHER" id="PTHR40269:SF1">
    <property type="entry name" value="OUTER MEMBRANE PROTEIN"/>
    <property type="match status" value="1"/>
</dbReference>
<feature type="compositionally biased region" description="Polar residues" evidence="1">
    <location>
        <begin position="429"/>
        <end position="453"/>
    </location>
</feature>
<evidence type="ECO:0000313" key="2">
    <source>
        <dbReference type="EMBL" id="QNI33377.1"/>
    </source>
</evidence>
<feature type="compositionally biased region" description="Low complexity" evidence="1">
    <location>
        <begin position="347"/>
        <end position="369"/>
    </location>
</feature>
<dbReference type="AlphaFoldDB" id="A0A7G8BLF7"/>
<evidence type="ECO:0000313" key="3">
    <source>
        <dbReference type="Proteomes" id="UP000515312"/>
    </source>
</evidence>
<sequence length="491" mass="53193">MPNREQALSALLCVSVTVSSLSLNGCNKQGSPPAQAAQGPATTYATPTADQLYQLVAPIALFPDNLLAQVLAGSTFPDQISAAYQWLQQNASLKGQQLMQAVNQQSWDASVKGLTQFPDVLKQMSSNLSWTSALGDAYFNVPQSVMNAVQVMRQRAYSAGSLKSNQQQNVSVQNQAPGAAPPAEASSGSPQVTVVQPPPQTIVIQPSQPNVVYVPTYNPTVVYGAPVAAYPGYSTADLVATSLITFGVGMAIGAAMSGGCCGWGWNSWGCGWHNSSVTYNRNTYISTSNTFVNRNNYYNRNNYNNANINRNDINRNDINRNNINRDNYRANNFNNNARTSNFTTPSFNQRNNQPQFQNNRNNVAQNNRQPLGSTNQPRFDQQNRPGTNQQNRAGVNQQNRTGLNQTQNRANNFNQPQRDPARGYGQQADRGTNSGAFSNYSQGGNARTNSARGQESLAAANRPQQNVGGNAGANRGNASRPQQSRGGAKRR</sequence>
<evidence type="ECO:0000256" key="1">
    <source>
        <dbReference type="SAM" id="MobiDB-lite"/>
    </source>
</evidence>
<dbReference type="InterPro" id="IPR021728">
    <property type="entry name" value="DUF3300"/>
</dbReference>
<feature type="compositionally biased region" description="Polar residues" evidence="1">
    <location>
        <begin position="370"/>
        <end position="417"/>
    </location>
</feature>
<organism evidence="2 3">
    <name type="scientific">Alloacidobacterium dinghuense</name>
    <dbReference type="NCBI Taxonomy" id="2763107"/>
    <lineage>
        <taxon>Bacteria</taxon>
        <taxon>Pseudomonadati</taxon>
        <taxon>Acidobacteriota</taxon>
        <taxon>Terriglobia</taxon>
        <taxon>Terriglobales</taxon>
        <taxon>Acidobacteriaceae</taxon>
        <taxon>Alloacidobacterium</taxon>
    </lineage>
</organism>
<proteinExistence type="predicted"/>
<keyword evidence="3" id="KW-1185">Reference proteome</keyword>
<feature type="compositionally biased region" description="Low complexity" evidence="1">
    <location>
        <begin position="319"/>
        <end position="338"/>
    </location>
</feature>
<dbReference type="Proteomes" id="UP000515312">
    <property type="component" value="Chromosome"/>
</dbReference>
<name>A0A7G8BLF7_9BACT</name>
<gene>
    <name evidence="2" type="ORF">H7849_05320</name>
</gene>
<dbReference type="PANTHER" id="PTHR40269">
    <property type="entry name" value="OUTER MEMBRANE PROTEIN-RELATED"/>
    <property type="match status" value="1"/>
</dbReference>
<dbReference type="RefSeq" id="WP_186744757.1">
    <property type="nucleotide sequence ID" value="NZ_CP060394.1"/>
</dbReference>
<protein>
    <submittedName>
        <fullName evidence="2">DUF3300 domain-containing protein</fullName>
    </submittedName>
</protein>
<feature type="compositionally biased region" description="Low complexity" evidence="1">
    <location>
        <begin position="466"/>
        <end position="478"/>
    </location>
</feature>
<feature type="region of interest" description="Disordered" evidence="1">
    <location>
        <begin position="167"/>
        <end position="194"/>
    </location>
</feature>
<dbReference type="KEGG" id="adin:H7849_05320"/>
<accession>A0A7G8BLF7</accession>
<reference evidence="2 3" key="1">
    <citation type="submission" date="2020-08" db="EMBL/GenBank/DDBJ databases">
        <title>Edaphobacter telluris sp. nov. and Acidobacterium dinghuensis sp. nov., two acidobacteria isolated from forest soil.</title>
        <authorList>
            <person name="Fu J."/>
            <person name="Qiu L."/>
        </authorList>
    </citation>
    <scope>NUCLEOTIDE SEQUENCE [LARGE SCALE GENOMIC DNA]</scope>
    <source>
        <strain evidence="2">4Y35</strain>
    </source>
</reference>
<feature type="region of interest" description="Disordered" evidence="1">
    <location>
        <begin position="313"/>
        <end position="491"/>
    </location>
</feature>
<dbReference type="EMBL" id="CP060394">
    <property type="protein sequence ID" value="QNI33377.1"/>
    <property type="molecule type" value="Genomic_DNA"/>
</dbReference>